<dbReference type="PANTHER" id="PTHR31223:SF70">
    <property type="entry name" value="LOG FAMILY PROTEIN YJL055W"/>
    <property type="match status" value="1"/>
</dbReference>
<evidence type="ECO:0000313" key="5">
    <source>
        <dbReference type="Proteomes" id="UP001139353"/>
    </source>
</evidence>
<dbReference type="EC" id="3.2.2.n1" evidence="3"/>
<proteinExistence type="inferred from homology"/>
<comment type="catalytic activity">
    <reaction evidence="1">
        <text>AMP + H2O = D-ribose 5-phosphate + adenine</text>
        <dbReference type="Rhea" id="RHEA:20129"/>
        <dbReference type="ChEBI" id="CHEBI:15377"/>
        <dbReference type="ChEBI" id="CHEBI:16708"/>
        <dbReference type="ChEBI" id="CHEBI:78346"/>
        <dbReference type="ChEBI" id="CHEBI:456215"/>
        <dbReference type="EC" id="3.2.2.4"/>
    </reaction>
</comment>
<dbReference type="AlphaFoldDB" id="A0A9X1YJC3"/>
<keyword evidence="5" id="KW-1185">Reference proteome</keyword>
<dbReference type="EMBL" id="JAJLJH010000004">
    <property type="protein sequence ID" value="MCK9687203.1"/>
    <property type="molecule type" value="Genomic_DNA"/>
</dbReference>
<dbReference type="InterPro" id="IPR005269">
    <property type="entry name" value="LOG"/>
</dbReference>
<accession>A0A9X1YJC3</accession>
<comment type="similarity">
    <text evidence="2 3">Belongs to the LOG family.</text>
</comment>
<keyword evidence="3" id="KW-0203">Cytokinin biosynthesis</keyword>
<dbReference type="InterPro" id="IPR031100">
    <property type="entry name" value="LOG_fam"/>
</dbReference>
<evidence type="ECO:0000256" key="2">
    <source>
        <dbReference type="ARBA" id="ARBA00006763"/>
    </source>
</evidence>
<organism evidence="4 5">
    <name type="scientific">Scleromatobacter humisilvae</name>
    <dbReference type="NCBI Taxonomy" id="2897159"/>
    <lineage>
        <taxon>Bacteria</taxon>
        <taxon>Pseudomonadati</taxon>
        <taxon>Pseudomonadota</taxon>
        <taxon>Betaproteobacteria</taxon>
        <taxon>Burkholderiales</taxon>
        <taxon>Sphaerotilaceae</taxon>
        <taxon>Scleromatobacter</taxon>
    </lineage>
</organism>
<keyword evidence="3" id="KW-0378">Hydrolase</keyword>
<dbReference type="GO" id="GO:0008714">
    <property type="term" value="F:AMP nucleosidase activity"/>
    <property type="evidence" value="ECO:0007669"/>
    <property type="project" value="UniProtKB-EC"/>
</dbReference>
<evidence type="ECO:0000313" key="4">
    <source>
        <dbReference type="EMBL" id="MCK9687203.1"/>
    </source>
</evidence>
<comment type="caution">
    <text evidence="4">The sequence shown here is derived from an EMBL/GenBank/DDBJ whole genome shotgun (WGS) entry which is preliminary data.</text>
</comment>
<dbReference type="PANTHER" id="PTHR31223">
    <property type="entry name" value="LOG FAMILY PROTEIN YJL055W"/>
    <property type="match status" value="1"/>
</dbReference>
<gene>
    <name evidence="4" type="ORF">LPC04_15965</name>
</gene>
<evidence type="ECO:0000256" key="1">
    <source>
        <dbReference type="ARBA" id="ARBA00000274"/>
    </source>
</evidence>
<dbReference type="Pfam" id="PF03641">
    <property type="entry name" value="Lysine_decarbox"/>
    <property type="match status" value="1"/>
</dbReference>
<dbReference type="Gene3D" id="3.40.50.450">
    <property type="match status" value="1"/>
</dbReference>
<protein>
    <recommendedName>
        <fullName evidence="3">Cytokinin riboside 5'-monophosphate phosphoribohydrolase</fullName>
        <ecNumber evidence="3">3.2.2.n1</ecNumber>
    </recommendedName>
</protein>
<sequence>MFSLCVYCGSRSGNDPRYAEAARALGTALGQGGHRLVYGGGHAGLMGEVADATLAAGGQVLGIIPKRLVARELGHRGIQELRVVDTMHERKLQMAQAADAFVALPGGLGTLEELFEAWTWQQLGYHARPIGLLDTAGFYRPLLELLAHTRDAGFVDAAQVTRLRVDTDPERLLQTLRDEAAASPASQNFNLI</sequence>
<dbReference type="NCBIfam" id="TIGR00730">
    <property type="entry name" value="Rossman fold protein, TIGR00730 family"/>
    <property type="match status" value="1"/>
</dbReference>
<name>A0A9X1YJC3_9BURK</name>
<dbReference type="RefSeq" id="WP_275683245.1">
    <property type="nucleotide sequence ID" value="NZ_JAJLJH010000004.1"/>
</dbReference>
<dbReference type="Proteomes" id="UP001139353">
    <property type="component" value="Unassembled WGS sequence"/>
</dbReference>
<dbReference type="SUPFAM" id="SSF102405">
    <property type="entry name" value="MCP/YpsA-like"/>
    <property type="match status" value="1"/>
</dbReference>
<dbReference type="GO" id="GO:0009691">
    <property type="term" value="P:cytokinin biosynthetic process"/>
    <property type="evidence" value="ECO:0007669"/>
    <property type="project" value="UniProtKB-UniRule"/>
</dbReference>
<dbReference type="GO" id="GO:0005829">
    <property type="term" value="C:cytosol"/>
    <property type="evidence" value="ECO:0007669"/>
    <property type="project" value="TreeGrafter"/>
</dbReference>
<reference evidence="4" key="1">
    <citation type="submission" date="2021-11" db="EMBL/GenBank/DDBJ databases">
        <title>BS-T2-15 a new species belonging to the Comamonadaceae family isolated from the soil of a French oak forest.</title>
        <authorList>
            <person name="Mieszkin S."/>
            <person name="Alain K."/>
        </authorList>
    </citation>
    <scope>NUCLEOTIDE SEQUENCE</scope>
    <source>
        <strain evidence="4">BS-T2-15</strain>
    </source>
</reference>
<evidence type="ECO:0000256" key="3">
    <source>
        <dbReference type="RuleBase" id="RU363015"/>
    </source>
</evidence>